<dbReference type="AlphaFoldDB" id="A0A9P1IZB8"/>
<dbReference type="PANTHER" id="PTHR22945:SF92">
    <property type="entry name" value="G PROTEIN-COUPLED RECEPTOR"/>
    <property type="match status" value="1"/>
</dbReference>
<keyword evidence="8" id="KW-1185">Reference proteome</keyword>
<evidence type="ECO:0000256" key="5">
    <source>
        <dbReference type="ARBA" id="ARBA00023136"/>
    </source>
</evidence>
<feature type="transmembrane region" description="Helical" evidence="6">
    <location>
        <begin position="135"/>
        <end position="154"/>
    </location>
</feature>
<dbReference type="InterPro" id="IPR019428">
    <property type="entry name" value="7TM_GPCR_serpentine_rcpt_Str"/>
</dbReference>
<sequence length="369" mass="41667">MFSALPQSFFSYFCYSICGLGIFFNAILLFLSTHKSIETIRELRYFLSNIAASGLLFSACIGALQPQFVTRATMTIRVIHGPAQHLSDPTIQLMAASTIAIYLYAVLSFPLFFVYRSIILSNNAMFSQLFTKRNLLITFVITFLFCCAEGGVFYKACIDYDTLFDRLNRTTDIIEQFENNTIFLNQQIRNMDHGNGVITLGTTQSPLNNTHANNDSPEETFLKQHRLALIGDDYRKNQLIIVFHAIFVSAHVFSYVIVLLSAHIMLNILKRKQGSMSNDTFLENELLVHAVFAEAFVPLLLSAPVAANSVLVTVFENSLKWQEFLSMYFIGLVPVISPLCSMLFIGPYRRAIVGIFQKNKSNNKSDNNE</sequence>
<feature type="transmembrane region" description="Helical" evidence="6">
    <location>
        <begin position="12"/>
        <end position="31"/>
    </location>
</feature>
<dbReference type="SUPFAM" id="SSF81321">
    <property type="entry name" value="Family A G protein-coupled receptor-like"/>
    <property type="match status" value="1"/>
</dbReference>
<evidence type="ECO:0000313" key="8">
    <source>
        <dbReference type="Proteomes" id="UP001152747"/>
    </source>
</evidence>
<dbReference type="Pfam" id="PF10326">
    <property type="entry name" value="7TM_GPCR_Str"/>
    <property type="match status" value="1"/>
</dbReference>
<feature type="transmembrane region" description="Helical" evidence="6">
    <location>
        <begin position="239"/>
        <end position="266"/>
    </location>
</feature>
<dbReference type="EMBL" id="CANHGI010000005">
    <property type="protein sequence ID" value="CAI5452887.1"/>
    <property type="molecule type" value="Genomic_DNA"/>
</dbReference>
<protein>
    <recommendedName>
        <fullName evidence="9">G protein-coupled receptor</fullName>
    </recommendedName>
</protein>
<feature type="transmembrane region" description="Helical" evidence="6">
    <location>
        <begin position="43"/>
        <end position="64"/>
    </location>
</feature>
<evidence type="ECO:0000256" key="4">
    <source>
        <dbReference type="ARBA" id="ARBA00022989"/>
    </source>
</evidence>
<comment type="caution">
    <text evidence="7">The sequence shown here is derived from an EMBL/GenBank/DDBJ whole genome shotgun (WGS) entry which is preliminary data.</text>
</comment>
<accession>A0A9P1IZB8</accession>
<feature type="transmembrane region" description="Helical" evidence="6">
    <location>
        <begin position="327"/>
        <end position="348"/>
    </location>
</feature>
<evidence type="ECO:0000256" key="2">
    <source>
        <dbReference type="ARBA" id="ARBA00009166"/>
    </source>
</evidence>
<evidence type="ECO:0000313" key="7">
    <source>
        <dbReference type="EMBL" id="CAI5452887.1"/>
    </source>
</evidence>
<dbReference type="OrthoDB" id="5843445at2759"/>
<dbReference type="Proteomes" id="UP001152747">
    <property type="component" value="Unassembled WGS sequence"/>
</dbReference>
<gene>
    <name evidence="7" type="ORF">CAMP_LOCUS15524</name>
</gene>
<organism evidence="7 8">
    <name type="scientific">Caenorhabditis angaria</name>
    <dbReference type="NCBI Taxonomy" id="860376"/>
    <lineage>
        <taxon>Eukaryota</taxon>
        <taxon>Metazoa</taxon>
        <taxon>Ecdysozoa</taxon>
        <taxon>Nematoda</taxon>
        <taxon>Chromadorea</taxon>
        <taxon>Rhabditida</taxon>
        <taxon>Rhabditina</taxon>
        <taxon>Rhabditomorpha</taxon>
        <taxon>Rhabditoidea</taxon>
        <taxon>Rhabditidae</taxon>
        <taxon>Peloderinae</taxon>
        <taxon>Caenorhabditis</taxon>
    </lineage>
</organism>
<evidence type="ECO:0000256" key="3">
    <source>
        <dbReference type="ARBA" id="ARBA00022692"/>
    </source>
</evidence>
<dbReference type="PANTHER" id="PTHR22945">
    <property type="entry name" value="SERPENTINE RECEPTOR, CLASS D DELTA"/>
    <property type="match status" value="1"/>
</dbReference>
<feature type="transmembrane region" description="Helical" evidence="6">
    <location>
        <begin position="286"/>
        <end position="307"/>
    </location>
</feature>
<evidence type="ECO:0008006" key="9">
    <source>
        <dbReference type="Google" id="ProtNLM"/>
    </source>
</evidence>
<evidence type="ECO:0000256" key="6">
    <source>
        <dbReference type="SAM" id="Phobius"/>
    </source>
</evidence>
<comment type="similarity">
    <text evidence="2">Belongs to the nematode receptor-like protein srd family.</text>
</comment>
<comment type="subcellular location">
    <subcellularLocation>
        <location evidence="1">Membrane</location>
        <topology evidence="1">Multi-pass membrane protein</topology>
    </subcellularLocation>
</comment>
<name>A0A9P1IZB8_9PELO</name>
<keyword evidence="3 6" id="KW-0812">Transmembrane</keyword>
<dbReference type="GO" id="GO:0016020">
    <property type="term" value="C:membrane"/>
    <property type="evidence" value="ECO:0007669"/>
    <property type="project" value="UniProtKB-SubCell"/>
</dbReference>
<feature type="transmembrane region" description="Helical" evidence="6">
    <location>
        <begin position="91"/>
        <end position="115"/>
    </location>
</feature>
<reference evidence="7" key="1">
    <citation type="submission" date="2022-11" db="EMBL/GenBank/DDBJ databases">
        <authorList>
            <person name="Kikuchi T."/>
        </authorList>
    </citation>
    <scope>NUCLEOTIDE SEQUENCE</scope>
    <source>
        <strain evidence="7">PS1010</strain>
    </source>
</reference>
<proteinExistence type="inferred from homology"/>
<dbReference type="InterPro" id="IPR019421">
    <property type="entry name" value="7TM_GPCR_serpentine_rcpt_Srd"/>
</dbReference>
<keyword evidence="4 6" id="KW-1133">Transmembrane helix</keyword>
<dbReference type="Pfam" id="PF10317">
    <property type="entry name" value="7TM_GPCR_Srd"/>
    <property type="match status" value="1"/>
</dbReference>
<keyword evidence="5 6" id="KW-0472">Membrane</keyword>
<dbReference type="InterPro" id="IPR050920">
    <property type="entry name" value="Nematode_rcpt-like_delta"/>
</dbReference>
<evidence type="ECO:0000256" key="1">
    <source>
        <dbReference type="ARBA" id="ARBA00004141"/>
    </source>
</evidence>